<reference evidence="5 6" key="1">
    <citation type="journal article" date="2011" name="J. Bacteriol.">
        <title>Genome sequence of the mercury-methylating and pleomorphic Desulfovibrio africanus Strain Walvis Bay.</title>
        <authorList>
            <person name="Brown S.D."/>
            <person name="Wall J.D."/>
            <person name="Kucken A.M."/>
            <person name="Gilmour C.C."/>
            <person name="Podar M."/>
            <person name="Brandt C.C."/>
            <person name="Teshima H."/>
            <person name="Detter J.C."/>
            <person name="Han C.S."/>
            <person name="Land M.L."/>
            <person name="Lucas S."/>
            <person name="Han J."/>
            <person name="Pennacchio L."/>
            <person name="Nolan M."/>
            <person name="Pitluck S."/>
            <person name="Woyke T."/>
            <person name="Goodwin L."/>
            <person name="Palumbo A.V."/>
            <person name="Elias D.A."/>
        </authorList>
    </citation>
    <scope>NUCLEOTIDE SEQUENCE [LARGE SCALE GENOMIC DNA]</scope>
    <source>
        <strain evidence="5 6">Walvis Bay</strain>
    </source>
</reference>
<gene>
    <name evidence="5" type="ORF">Desaf_3647</name>
</gene>
<comment type="cofactor">
    <cofactor evidence="1">
        <name>FMN</name>
        <dbReference type="ChEBI" id="CHEBI:58210"/>
    </cofactor>
</comment>
<dbReference type="AlphaFoldDB" id="F3YYU8"/>
<dbReference type="eggNOG" id="COG1853">
    <property type="taxonomic scope" value="Bacteria"/>
</dbReference>
<evidence type="ECO:0000256" key="2">
    <source>
        <dbReference type="ARBA" id="ARBA00022630"/>
    </source>
</evidence>
<name>F3YYU8_DESAF</name>
<sequence length="192" mass="20949">MKKTLGPINALYPSLTVLLGSHVDGRPNFSAVAHVGILNHGQPQYISFGVNKAHHTNRGVIENRAFSVNIPSQDLVVETDYCGLVSGKKTDKSGLFELFYGDTPAAPMIKACPVCMECVLHDVLDYKTHNIFVGEIRQVHAEESVLADGAIDPARLRPLLFDMGLRKYWSLGPAVGDCWSIGKQMKKTSQGA</sequence>
<evidence type="ECO:0000259" key="4">
    <source>
        <dbReference type="SMART" id="SM00903"/>
    </source>
</evidence>
<keyword evidence="6" id="KW-1185">Reference proteome</keyword>
<dbReference type="GO" id="GO:0010181">
    <property type="term" value="F:FMN binding"/>
    <property type="evidence" value="ECO:0007669"/>
    <property type="project" value="InterPro"/>
</dbReference>
<protein>
    <submittedName>
        <fullName evidence="5">Flavin reductase domain protein FMN-binding protein</fullName>
    </submittedName>
</protein>
<dbReference type="GO" id="GO:0016646">
    <property type="term" value="F:oxidoreductase activity, acting on the CH-NH group of donors, NAD or NADP as acceptor"/>
    <property type="evidence" value="ECO:0007669"/>
    <property type="project" value="UniProtKB-ARBA"/>
</dbReference>
<evidence type="ECO:0000256" key="3">
    <source>
        <dbReference type="ARBA" id="ARBA00038054"/>
    </source>
</evidence>
<proteinExistence type="inferred from homology"/>
<evidence type="ECO:0000313" key="6">
    <source>
        <dbReference type="Proteomes" id="UP000007844"/>
    </source>
</evidence>
<dbReference type="KEGG" id="daf:Desaf_3647"/>
<dbReference type="RefSeq" id="WP_014261535.1">
    <property type="nucleotide sequence ID" value="NC_016629.1"/>
</dbReference>
<evidence type="ECO:0000256" key="1">
    <source>
        <dbReference type="ARBA" id="ARBA00001917"/>
    </source>
</evidence>
<evidence type="ECO:0000313" key="5">
    <source>
        <dbReference type="EMBL" id="EGJ51924.1"/>
    </source>
</evidence>
<dbReference type="Proteomes" id="UP000007844">
    <property type="component" value="Chromosome"/>
</dbReference>
<dbReference type="PANTHER" id="PTHR43567:SF1">
    <property type="entry name" value="FLAVOREDOXIN"/>
    <property type="match status" value="1"/>
</dbReference>
<dbReference type="STRING" id="690850.Desaf_3647"/>
<dbReference type="SMART" id="SM00903">
    <property type="entry name" value="Flavin_Reduct"/>
    <property type="match status" value="1"/>
</dbReference>
<accession>F3YYU8</accession>
<dbReference type="HOGENOM" id="CLU_059021_5_5_7"/>
<feature type="domain" description="Flavin reductase like" evidence="4">
    <location>
        <begin position="11"/>
        <end position="150"/>
    </location>
</feature>
<dbReference type="InterPro" id="IPR002563">
    <property type="entry name" value="Flavin_Rdtase-like_dom"/>
</dbReference>
<comment type="similarity">
    <text evidence="3">Belongs to the flavoredoxin family.</text>
</comment>
<dbReference type="InterPro" id="IPR052174">
    <property type="entry name" value="Flavoredoxin"/>
</dbReference>
<dbReference type="Pfam" id="PF01613">
    <property type="entry name" value="Flavin_Reduct"/>
    <property type="match status" value="1"/>
</dbReference>
<dbReference type="PANTHER" id="PTHR43567">
    <property type="entry name" value="FLAVOREDOXIN-RELATED-RELATED"/>
    <property type="match status" value="1"/>
</dbReference>
<keyword evidence="2" id="KW-0285">Flavoprotein</keyword>
<dbReference type="EMBL" id="CP003221">
    <property type="protein sequence ID" value="EGJ51924.1"/>
    <property type="molecule type" value="Genomic_DNA"/>
</dbReference>
<organism evidence="5 6">
    <name type="scientific">Desulfocurvibacter africanus subsp. africanus str. Walvis Bay</name>
    <dbReference type="NCBI Taxonomy" id="690850"/>
    <lineage>
        <taxon>Bacteria</taxon>
        <taxon>Pseudomonadati</taxon>
        <taxon>Thermodesulfobacteriota</taxon>
        <taxon>Desulfovibrionia</taxon>
        <taxon>Desulfovibrionales</taxon>
        <taxon>Desulfovibrionaceae</taxon>
        <taxon>Desulfocurvibacter</taxon>
    </lineage>
</organism>
<dbReference type="Gene3D" id="2.30.110.10">
    <property type="entry name" value="Electron Transport, Fmn-binding Protein, Chain A"/>
    <property type="match status" value="1"/>
</dbReference>
<dbReference type="SUPFAM" id="SSF50475">
    <property type="entry name" value="FMN-binding split barrel"/>
    <property type="match status" value="1"/>
</dbReference>
<dbReference type="InterPro" id="IPR012349">
    <property type="entry name" value="Split_barrel_FMN-bd"/>
</dbReference>